<evidence type="ECO:0000256" key="2">
    <source>
        <dbReference type="ARBA" id="ARBA00009935"/>
    </source>
</evidence>
<dbReference type="HAMAP" id="MF_00218">
    <property type="entry name" value="URO_D"/>
    <property type="match status" value="1"/>
</dbReference>
<dbReference type="InterPro" id="IPR038071">
    <property type="entry name" value="UROD/MetE-like_sf"/>
</dbReference>
<evidence type="ECO:0000259" key="10">
    <source>
        <dbReference type="PROSITE" id="PS00906"/>
    </source>
</evidence>
<evidence type="ECO:0000256" key="8">
    <source>
        <dbReference type="RuleBase" id="RU000554"/>
    </source>
</evidence>
<comment type="function">
    <text evidence="7">Catalyzes the decarboxylation of four acetate groups of uroporphyrinogen-III to yield coproporphyrinogen-III.</text>
</comment>
<dbReference type="InterPro" id="IPR000257">
    <property type="entry name" value="Uroporphyrinogen_deCOase"/>
</dbReference>
<evidence type="ECO:0000256" key="6">
    <source>
        <dbReference type="ARBA" id="ARBA00023244"/>
    </source>
</evidence>
<dbReference type="PANTHER" id="PTHR21091:SF169">
    <property type="entry name" value="UROPORPHYRINOGEN DECARBOXYLASE"/>
    <property type="match status" value="1"/>
</dbReference>
<dbReference type="EMBL" id="CP141615">
    <property type="protein sequence ID" value="WRP16825.1"/>
    <property type="molecule type" value="Genomic_DNA"/>
</dbReference>
<dbReference type="InterPro" id="IPR006361">
    <property type="entry name" value="Uroporphyrinogen_deCO2ase_HemE"/>
</dbReference>
<evidence type="ECO:0000256" key="4">
    <source>
        <dbReference type="ARBA" id="ARBA00022793"/>
    </source>
</evidence>
<feature type="binding site" evidence="7">
    <location>
        <position position="318"/>
    </location>
    <ligand>
        <name>substrate</name>
    </ligand>
</feature>
<gene>
    <name evidence="7 12" type="primary">hemE</name>
    <name evidence="12" type="ORF">U7230_12130</name>
</gene>
<evidence type="ECO:0000259" key="11">
    <source>
        <dbReference type="PROSITE" id="PS00907"/>
    </source>
</evidence>
<proteinExistence type="inferred from homology"/>
<dbReference type="Gene3D" id="3.20.20.210">
    <property type="match status" value="1"/>
</dbReference>
<reference evidence="12 13" key="1">
    <citation type="journal article" date="2024" name="Front. Microbiol.">
        <title>Novel thermophilic genera Geochorda gen. nov. and Carboxydochorda gen. nov. from the deep terrestrial subsurface reveal the ecophysiological diversity in the class Limnochordia.</title>
        <authorList>
            <person name="Karnachuk O.V."/>
            <person name="Lukina A.P."/>
            <person name="Avakyan M.R."/>
            <person name="Kadnikov V.V."/>
            <person name="Begmatov S."/>
            <person name="Beletsky A.V."/>
            <person name="Vlasova K.G."/>
            <person name="Novikov A.A."/>
            <person name="Shcherbakova V.A."/>
            <person name="Mardanov A.V."/>
            <person name="Ravin N.V."/>
        </authorList>
    </citation>
    <scope>NUCLEOTIDE SEQUENCE [LARGE SCALE GENOMIC DNA]</scope>
    <source>
        <strain evidence="12 13">L945</strain>
    </source>
</reference>
<dbReference type="SUPFAM" id="SSF51726">
    <property type="entry name" value="UROD/MetE-like"/>
    <property type="match status" value="1"/>
</dbReference>
<feature type="domain" description="Uroporphyrinogen decarboxylase (URO-D)" evidence="11">
    <location>
        <begin position="136"/>
        <end position="152"/>
    </location>
</feature>
<feature type="binding site" evidence="7">
    <location>
        <begin position="24"/>
        <end position="28"/>
    </location>
    <ligand>
        <name>substrate</name>
    </ligand>
</feature>
<feature type="binding site" evidence="7">
    <location>
        <position position="203"/>
    </location>
    <ligand>
        <name>substrate</name>
    </ligand>
</feature>
<dbReference type="CDD" id="cd00717">
    <property type="entry name" value="URO-D"/>
    <property type="match status" value="1"/>
</dbReference>
<evidence type="ECO:0000256" key="5">
    <source>
        <dbReference type="ARBA" id="ARBA00023239"/>
    </source>
</evidence>
<comment type="pathway">
    <text evidence="1 7 8">Porphyrin-containing compound metabolism; protoporphyrin-IX biosynthesis; coproporphyrinogen-III from 5-aminolevulinate: step 4/4.</text>
</comment>
<dbReference type="Proteomes" id="UP001332192">
    <property type="component" value="Chromosome"/>
</dbReference>
<comment type="subcellular location">
    <subcellularLocation>
        <location evidence="7">Cytoplasm</location>
    </subcellularLocation>
</comment>
<feature type="domain" description="Uroporphyrinogen decarboxylase (URO-D)" evidence="10">
    <location>
        <begin position="19"/>
        <end position="28"/>
    </location>
</feature>
<keyword evidence="6 7" id="KW-0627">Porphyrin biosynthesis</keyword>
<sequence length="350" mass="38300">MRDDRFVRACRREPARPTPVWFMRQAGRYLPEYRAVRARLSLLDIVHRPDVCAEVTLQPVRRLGVDAAILFSDISVLFEGLGVGFRLEERRGPVVDEPVRSAAQVEALRPEEVAERLPFVGETIRLLVGELDVPLIGFAGGPFTLASYLIEGAPSRTFVETKRLMHADTGLWSALIDRLEQAVASFLEAQVRAGASAVQIFDSWVGALSPADFDEWVAPSLRRLVGRVRALGVPVVYFGVETAGLLDRLAGLGADVIGVDWRVELAEAWRRVDPARHGIQGNLDPALLRAPWPLVEARARAIVEAAAGRPGHIFNLGHGVPPDADPSHLERLVERVHAWTGDAGGDGHAS</sequence>
<keyword evidence="13" id="KW-1185">Reference proteome</keyword>
<evidence type="ECO:0000313" key="13">
    <source>
        <dbReference type="Proteomes" id="UP001332192"/>
    </source>
</evidence>
<evidence type="ECO:0000256" key="1">
    <source>
        <dbReference type="ARBA" id="ARBA00004804"/>
    </source>
</evidence>
<comment type="catalytic activity">
    <reaction evidence="7 8">
        <text>uroporphyrinogen III + 4 H(+) = coproporphyrinogen III + 4 CO2</text>
        <dbReference type="Rhea" id="RHEA:19865"/>
        <dbReference type="ChEBI" id="CHEBI:15378"/>
        <dbReference type="ChEBI" id="CHEBI:16526"/>
        <dbReference type="ChEBI" id="CHEBI:57308"/>
        <dbReference type="ChEBI" id="CHEBI:57309"/>
        <dbReference type="EC" id="4.1.1.37"/>
    </reaction>
</comment>
<dbReference type="PROSITE" id="PS00906">
    <property type="entry name" value="UROD_1"/>
    <property type="match status" value="1"/>
</dbReference>
<evidence type="ECO:0000313" key="12">
    <source>
        <dbReference type="EMBL" id="WRP16825.1"/>
    </source>
</evidence>
<evidence type="ECO:0000256" key="3">
    <source>
        <dbReference type="ARBA" id="ARBA00012288"/>
    </source>
</evidence>
<dbReference type="EC" id="4.1.1.37" evidence="3 7"/>
<accession>A0ABZ1BVK8</accession>
<keyword evidence="4 7" id="KW-0210">Decarboxylase</keyword>
<keyword evidence="7" id="KW-0963">Cytoplasm</keyword>
<dbReference type="NCBIfam" id="TIGR01464">
    <property type="entry name" value="hemE"/>
    <property type="match status" value="1"/>
</dbReference>
<comment type="caution">
    <text evidence="7">Lacks conserved residue(s) required for the propagation of feature annotation.</text>
</comment>
<organism evidence="12 13">
    <name type="scientific">Carboxydichorda subterranea</name>
    <dbReference type="NCBI Taxonomy" id="3109565"/>
    <lineage>
        <taxon>Bacteria</taxon>
        <taxon>Bacillati</taxon>
        <taxon>Bacillota</taxon>
        <taxon>Limnochordia</taxon>
        <taxon>Limnochordales</taxon>
        <taxon>Geochordaceae</taxon>
        <taxon>Carboxydichorda</taxon>
    </lineage>
</organism>
<protein>
    <recommendedName>
        <fullName evidence="3 7">Uroporphyrinogen decarboxylase</fullName>
        <shortName evidence="7">UPD</shortName>
        <shortName evidence="7">URO-D</shortName>
        <ecNumber evidence="3 7">4.1.1.37</ecNumber>
    </recommendedName>
</protein>
<feature type="binding site" evidence="7">
    <location>
        <position position="73"/>
    </location>
    <ligand>
        <name>substrate</name>
    </ligand>
</feature>
<comment type="subunit">
    <text evidence="7">Homodimer.</text>
</comment>
<name>A0ABZ1BVK8_9FIRM</name>
<keyword evidence="5 7" id="KW-0456">Lyase</keyword>
<evidence type="ECO:0000256" key="7">
    <source>
        <dbReference type="HAMAP-Rule" id="MF_00218"/>
    </source>
</evidence>
<dbReference type="PANTHER" id="PTHR21091">
    <property type="entry name" value="METHYLTETRAHYDROFOLATE:HOMOCYSTEINE METHYLTRANSFERASE RELATED"/>
    <property type="match status" value="1"/>
</dbReference>
<dbReference type="GO" id="GO:0004853">
    <property type="term" value="F:uroporphyrinogen decarboxylase activity"/>
    <property type="evidence" value="ECO:0007669"/>
    <property type="project" value="UniProtKB-EC"/>
</dbReference>
<comment type="similarity">
    <text evidence="2 7 9">Belongs to the uroporphyrinogen decarboxylase family.</text>
</comment>
<dbReference type="Pfam" id="PF01208">
    <property type="entry name" value="URO-D"/>
    <property type="match status" value="1"/>
</dbReference>
<feature type="binding site" evidence="7">
    <location>
        <position position="148"/>
    </location>
    <ligand>
        <name>substrate</name>
    </ligand>
</feature>
<feature type="site" description="Transition state stabilizer" evidence="7">
    <location>
        <position position="73"/>
    </location>
</feature>
<dbReference type="PROSITE" id="PS00907">
    <property type="entry name" value="UROD_2"/>
    <property type="match status" value="1"/>
</dbReference>
<evidence type="ECO:0000256" key="9">
    <source>
        <dbReference type="RuleBase" id="RU004169"/>
    </source>
</evidence>